<organism evidence="2 3">
    <name type="scientific">Xaviernesmea oryzae</name>
    <dbReference type="NCBI Taxonomy" id="464029"/>
    <lineage>
        <taxon>Bacteria</taxon>
        <taxon>Pseudomonadati</taxon>
        <taxon>Pseudomonadota</taxon>
        <taxon>Alphaproteobacteria</taxon>
        <taxon>Hyphomicrobiales</taxon>
        <taxon>Rhizobiaceae</taxon>
        <taxon>Rhizobium/Agrobacterium group</taxon>
        <taxon>Xaviernesmea</taxon>
    </lineage>
</organism>
<dbReference type="AlphaFoldDB" id="A0A1X7GPI8"/>
<name>A0A1X7GPI8_9HYPH</name>
<proteinExistence type="predicted"/>
<gene>
    <name evidence="2" type="ORF">SAMN02982989_4220</name>
</gene>
<keyword evidence="1" id="KW-1133">Transmembrane helix</keyword>
<accession>A0A1X7GPI8</accession>
<evidence type="ECO:0000256" key="1">
    <source>
        <dbReference type="SAM" id="Phobius"/>
    </source>
</evidence>
<protein>
    <recommendedName>
        <fullName evidence="4">DUF3341 domain-containing protein</fullName>
    </recommendedName>
</protein>
<reference evidence="3" key="1">
    <citation type="submission" date="2017-04" db="EMBL/GenBank/DDBJ databases">
        <authorList>
            <person name="Varghese N."/>
            <person name="Submissions S."/>
        </authorList>
    </citation>
    <scope>NUCLEOTIDE SEQUENCE [LARGE SCALE GENOMIC DNA]</scope>
    <source>
        <strain evidence="3">B4P</strain>
    </source>
</reference>
<keyword evidence="1" id="KW-0812">Transmembrane</keyword>
<dbReference type="PANTHER" id="PTHR40394">
    <property type="entry name" value="LIPOPROTEIN-RELATED"/>
    <property type="match status" value="1"/>
</dbReference>
<evidence type="ECO:0000313" key="2">
    <source>
        <dbReference type="EMBL" id="SMF72827.1"/>
    </source>
</evidence>
<dbReference type="Pfam" id="PF11821">
    <property type="entry name" value="ActD"/>
    <property type="match status" value="1"/>
</dbReference>
<dbReference type="PANTHER" id="PTHR40394:SF2">
    <property type="entry name" value="QUINOL:CYTOCHROME C OXIDOREDUCTASE MEMBRANE PROTEIN"/>
    <property type="match status" value="1"/>
</dbReference>
<dbReference type="Proteomes" id="UP000192903">
    <property type="component" value="Unassembled WGS sequence"/>
</dbReference>
<dbReference type="RefSeq" id="WP_085424820.1">
    <property type="nucleotide sequence ID" value="NZ_FXAF01000011.1"/>
</dbReference>
<dbReference type="InterPro" id="IPR021776">
    <property type="entry name" value="ActD"/>
</dbReference>
<evidence type="ECO:0000313" key="3">
    <source>
        <dbReference type="Proteomes" id="UP000192903"/>
    </source>
</evidence>
<dbReference type="OrthoDB" id="9792475at2"/>
<dbReference type="STRING" id="464029.SAMN02982989_4220"/>
<sequence length="186" mass="21096">MREPSPETEVFGVLAEFERPEQLVEAVRMTRRSGIRAFDAYSPYPVEEMAEAIGFDENRLPWLTFAGGCLGAVTAFGLQVWTNHAYPIEIGGRPIIAWQPFMLITFELTVLFAVLAAVFGMLILNRLPRLHHPVFDVDEFHLASSDKFFLVVFSNDEHFDKAKTQRFLEGLSPVRITVVEHTEEPA</sequence>
<keyword evidence="1" id="KW-0472">Membrane</keyword>
<feature type="transmembrane region" description="Helical" evidence="1">
    <location>
        <begin position="101"/>
        <end position="124"/>
    </location>
</feature>
<keyword evidence="3" id="KW-1185">Reference proteome</keyword>
<evidence type="ECO:0008006" key="4">
    <source>
        <dbReference type="Google" id="ProtNLM"/>
    </source>
</evidence>
<feature type="transmembrane region" description="Helical" evidence="1">
    <location>
        <begin position="62"/>
        <end position="81"/>
    </location>
</feature>
<dbReference type="EMBL" id="FXAF01000011">
    <property type="protein sequence ID" value="SMF72827.1"/>
    <property type="molecule type" value="Genomic_DNA"/>
</dbReference>